<keyword evidence="7" id="KW-1185">Reference proteome</keyword>
<dbReference type="EMBL" id="BAAANL010000002">
    <property type="protein sequence ID" value="GAA1858126.1"/>
    <property type="molecule type" value="Genomic_DNA"/>
</dbReference>
<dbReference type="InterPro" id="IPR005025">
    <property type="entry name" value="FMN_Rdtase-like_dom"/>
</dbReference>
<organism evidence="6 7">
    <name type="scientific">Myceligenerans crystallogenes</name>
    <dbReference type="NCBI Taxonomy" id="316335"/>
    <lineage>
        <taxon>Bacteria</taxon>
        <taxon>Bacillati</taxon>
        <taxon>Actinomycetota</taxon>
        <taxon>Actinomycetes</taxon>
        <taxon>Micrococcales</taxon>
        <taxon>Promicromonosporaceae</taxon>
        <taxon>Myceligenerans</taxon>
    </lineage>
</organism>
<keyword evidence="2" id="KW-0288">FMN</keyword>
<comment type="caution">
    <text evidence="6">The sequence shown here is derived from an EMBL/GenBank/DDBJ whole genome shotgun (WGS) entry which is preliminary data.</text>
</comment>
<evidence type="ECO:0000313" key="6">
    <source>
        <dbReference type="EMBL" id="GAA1858126.1"/>
    </source>
</evidence>
<keyword evidence="1" id="KW-0285">Flavoprotein</keyword>
<dbReference type="PANTHER" id="PTHR43408:SF2">
    <property type="entry name" value="FMN REDUCTASE (NADPH)"/>
    <property type="match status" value="1"/>
</dbReference>
<dbReference type="Gene3D" id="3.40.50.360">
    <property type="match status" value="1"/>
</dbReference>
<reference evidence="6 7" key="1">
    <citation type="journal article" date="2019" name="Int. J. Syst. Evol. Microbiol.">
        <title>The Global Catalogue of Microorganisms (GCM) 10K type strain sequencing project: providing services to taxonomists for standard genome sequencing and annotation.</title>
        <authorList>
            <consortium name="The Broad Institute Genomics Platform"/>
            <consortium name="The Broad Institute Genome Sequencing Center for Infectious Disease"/>
            <person name="Wu L."/>
            <person name="Ma J."/>
        </authorList>
    </citation>
    <scope>NUCLEOTIDE SEQUENCE [LARGE SCALE GENOMIC DNA]</scope>
    <source>
        <strain evidence="6 7">JCM 14326</strain>
    </source>
</reference>
<dbReference type="Pfam" id="PF03358">
    <property type="entry name" value="FMN_red"/>
    <property type="match status" value="1"/>
</dbReference>
<gene>
    <name evidence="6" type="ORF">GCM10009751_14490</name>
</gene>
<evidence type="ECO:0000256" key="1">
    <source>
        <dbReference type="ARBA" id="ARBA00022630"/>
    </source>
</evidence>
<evidence type="ECO:0000256" key="3">
    <source>
        <dbReference type="ARBA" id="ARBA00023002"/>
    </source>
</evidence>
<dbReference type="RefSeq" id="WP_344101072.1">
    <property type="nucleotide sequence ID" value="NZ_BAAANL010000002.1"/>
</dbReference>
<feature type="region of interest" description="Disordered" evidence="4">
    <location>
        <begin position="1"/>
        <end position="26"/>
    </location>
</feature>
<keyword evidence="3" id="KW-0560">Oxidoreductase</keyword>
<dbReference type="Proteomes" id="UP001501094">
    <property type="component" value="Unassembled WGS sequence"/>
</dbReference>
<proteinExistence type="predicted"/>
<accession>A0ABN2N9A9</accession>
<dbReference type="InterPro" id="IPR051814">
    <property type="entry name" value="NAD(P)H-dep_FMN_reductase"/>
</dbReference>
<feature type="domain" description="NADPH-dependent FMN reductase-like" evidence="5">
    <location>
        <begin position="20"/>
        <end position="158"/>
    </location>
</feature>
<sequence>MNDSSTRPAAPWPDHSPNTDVVTLVGNPRQGSRTRWVAERVADRLAEVLPGRHEPLTVELADLAARVHQPAEPDVAAARRVVANARVAVVATPVYKASYTGLLKTFLDGYGPEGLADVVAVPVVVTGTPAHALVGEVHLRPLLAELGATVPARALVVTEAEISRLDEVLQVWFGRWDDALRAALPGVRAVEGVLP</sequence>
<dbReference type="PANTHER" id="PTHR43408">
    <property type="entry name" value="FMN REDUCTASE (NADPH)"/>
    <property type="match status" value="1"/>
</dbReference>
<evidence type="ECO:0000256" key="4">
    <source>
        <dbReference type="SAM" id="MobiDB-lite"/>
    </source>
</evidence>
<name>A0ABN2N9A9_9MICO</name>
<protein>
    <submittedName>
        <fullName evidence="6">NAD(P)H-dependent oxidoreductase</fullName>
    </submittedName>
</protein>
<evidence type="ECO:0000313" key="7">
    <source>
        <dbReference type="Proteomes" id="UP001501094"/>
    </source>
</evidence>
<evidence type="ECO:0000259" key="5">
    <source>
        <dbReference type="Pfam" id="PF03358"/>
    </source>
</evidence>
<dbReference type="SUPFAM" id="SSF52218">
    <property type="entry name" value="Flavoproteins"/>
    <property type="match status" value="1"/>
</dbReference>
<evidence type="ECO:0000256" key="2">
    <source>
        <dbReference type="ARBA" id="ARBA00022643"/>
    </source>
</evidence>
<dbReference type="InterPro" id="IPR029039">
    <property type="entry name" value="Flavoprotein-like_sf"/>
</dbReference>